<dbReference type="EMBL" id="JBAWKS010000001">
    <property type="protein sequence ID" value="MEI4549488.1"/>
    <property type="molecule type" value="Genomic_DNA"/>
</dbReference>
<dbReference type="Pfam" id="PF06305">
    <property type="entry name" value="LapA_dom"/>
    <property type="match status" value="1"/>
</dbReference>
<comment type="caution">
    <text evidence="7">The sequence shown here is derived from an EMBL/GenBank/DDBJ whole genome shotgun (WGS) entry which is preliminary data.</text>
</comment>
<evidence type="ECO:0000256" key="1">
    <source>
        <dbReference type="ARBA" id="ARBA00022475"/>
    </source>
</evidence>
<keyword evidence="8" id="KW-1185">Reference proteome</keyword>
<evidence type="ECO:0000256" key="4">
    <source>
        <dbReference type="ARBA" id="ARBA00023136"/>
    </source>
</evidence>
<keyword evidence="3 5" id="KW-1133">Transmembrane helix</keyword>
<keyword evidence="1" id="KW-1003">Cell membrane</keyword>
<feature type="domain" description="Lipopolysaccharide assembly protein A" evidence="6">
    <location>
        <begin position="23"/>
        <end position="84"/>
    </location>
</feature>
<dbReference type="RefSeq" id="WP_100913392.1">
    <property type="nucleotide sequence ID" value="NZ_CP023398.1"/>
</dbReference>
<evidence type="ECO:0000259" key="6">
    <source>
        <dbReference type="Pfam" id="PF06305"/>
    </source>
</evidence>
<gene>
    <name evidence="7" type="ORF">WAE96_07195</name>
</gene>
<evidence type="ECO:0000256" key="3">
    <source>
        <dbReference type="ARBA" id="ARBA00022989"/>
    </source>
</evidence>
<evidence type="ECO:0000256" key="5">
    <source>
        <dbReference type="SAM" id="Phobius"/>
    </source>
</evidence>
<protein>
    <submittedName>
        <fullName evidence="7">LapA family protein</fullName>
    </submittedName>
</protein>
<evidence type="ECO:0000313" key="7">
    <source>
        <dbReference type="EMBL" id="MEI4549488.1"/>
    </source>
</evidence>
<feature type="transmembrane region" description="Helical" evidence="5">
    <location>
        <begin position="41"/>
        <end position="65"/>
    </location>
</feature>
<sequence>MTKILKVTFLLCLLFVLFVLGSQNPHLVKINFIIASAEIPLAFIISICCALGLFLGIALSTILLSKAKLQNRRLRRQNQKLTSQSHG</sequence>
<reference evidence="7 8" key="1">
    <citation type="submission" date="2023-12" db="EMBL/GenBank/DDBJ databases">
        <title>Friends and Foes: Symbiotic and Algicidal bacterial influence on Karenia brevis blooms.</title>
        <authorList>
            <person name="Fei C."/>
            <person name="Mohamed A.R."/>
            <person name="Booker A."/>
            <person name="Arshad M."/>
            <person name="Klass S."/>
            <person name="Ahn S."/>
            <person name="Gilbert P.M."/>
            <person name="Heil C.A."/>
            <person name="Martinez J.M."/>
            <person name="Amin S.A."/>
        </authorList>
    </citation>
    <scope>NUCLEOTIDE SEQUENCE [LARGE SCALE GENOMIC DNA]</scope>
    <source>
        <strain evidence="7 8">CE15</strain>
    </source>
</reference>
<dbReference type="Proteomes" id="UP001382455">
    <property type="component" value="Unassembled WGS sequence"/>
</dbReference>
<keyword evidence="2 5" id="KW-0812">Transmembrane</keyword>
<evidence type="ECO:0000256" key="2">
    <source>
        <dbReference type="ARBA" id="ARBA00022692"/>
    </source>
</evidence>
<evidence type="ECO:0000313" key="8">
    <source>
        <dbReference type="Proteomes" id="UP001382455"/>
    </source>
</evidence>
<proteinExistence type="predicted"/>
<dbReference type="InterPro" id="IPR010445">
    <property type="entry name" value="LapA_dom"/>
</dbReference>
<name>A0ABU8ER81_9GAMM</name>
<accession>A0ABU8ER81</accession>
<organism evidence="7 8">
    <name type="scientific">Pseudoalteromonas spongiae</name>
    <dbReference type="NCBI Taxonomy" id="298657"/>
    <lineage>
        <taxon>Bacteria</taxon>
        <taxon>Pseudomonadati</taxon>
        <taxon>Pseudomonadota</taxon>
        <taxon>Gammaproteobacteria</taxon>
        <taxon>Alteromonadales</taxon>
        <taxon>Pseudoalteromonadaceae</taxon>
        <taxon>Pseudoalteromonas</taxon>
    </lineage>
</organism>
<keyword evidence="4 5" id="KW-0472">Membrane</keyword>